<dbReference type="InterPro" id="IPR013216">
    <property type="entry name" value="Methyltransf_11"/>
</dbReference>
<gene>
    <name evidence="2" type="ORF">RZO55_09305</name>
</gene>
<dbReference type="CDD" id="cd02440">
    <property type="entry name" value="AdoMet_MTases"/>
    <property type="match status" value="1"/>
</dbReference>
<keyword evidence="2" id="KW-0808">Transferase</keyword>
<name>A0ABU4GJH5_9CLOT</name>
<feature type="domain" description="Methyltransferase type 11" evidence="1">
    <location>
        <begin position="48"/>
        <end position="143"/>
    </location>
</feature>
<dbReference type="Pfam" id="PF08241">
    <property type="entry name" value="Methyltransf_11"/>
    <property type="match status" value="1"/>
</dbReference>
<proteinExistence type="predicted"/>
<keyword evidence="2" id="KW-0489">Methyltransferase</keyword>
<dbReference type="EC" id="2.1.-.-" evidence="2"/>
<dbReference type="RefSeq" id="WP_318064012.1">
    <property type="nucleotide sequence ID" value="NZ_JAWONS010000133.1"/>
</dbReference>
<dbReference type="GO" id="GO:0008168">
    <property type="term" value="F:methyltransferase activity"/>
    <property type="evidence" value="ECO:0007669"/>
    <property type="project" value="UniProtKB-KW"/>
</dbReference>
<dbReference type="InterPro" id="IPR029063">
    <property type="entry name" value="SAM-dependent_MTases_sf"/>
</dbReference>
<dbReference type="EMBL" id="JAWONS010000133">
    <property type="protein sequence ID" value="MDW2797766.1"/>
    <property type="molecule type" value="Genomic_DNA"/>
</dbReference>
<accession>A0ABU4GJH5</accession>
<keyword evidence="3" id="KW-1185">Reference proteome</keyword>
<organism evidence="2 3">
    <name type="scientific">Clostridium boliviensis</name>
    <dbReference type="NCBI Taxonomy" id="318465"/>
    <lineage>
        <taxon>Bacteria</taxon>
        <taxon>Bacillati</taxon>
        <taxon>Bacillota</taxon>
        <taxon>Clostridia</taxon>
        <taxon>Eubacteriales</taxon>
        <taxon>Clostridiaceae</taxon>
        <taxon>Clostridium</taxon>
    </lineage>
</organism>
<dbReference type="PANTHER" id="PTHR43464">
    <property type="entry name" value="METHYLTRANSFERASE"/>
    <property type="match status" value="1"/>
</dbReference>
<dbReference type="GO" id="GO:0032259">
    <property type="term" value="P:methylation"/>
    <property type="evidence" value="ECO:0007669"/>
    <property type="project" value="UniProtKB-KW"/>
</dbReference>
<comment type="caution">
    <text evidence="2">The sequence shown here is derived from an EMBL/GenBank/DDBJ whole genome shotgun (WGS) entry which is preliminary data.</text>
</comment>
<dbReference type="Gene3D" id="3.40.50.150">
    <property type="entry name" value="Vaccinia Virus protein VP39"/>
    <property type="match status" value="1"/>
</dbReference>
<reference evidence="2 3" key="1">
    <citation type="submission" date="2023-10" db="EMBL/GenBank/DDBJ databases">
        <title>A novel Glycoside Hydrolase 43-Like Enzyme from Clostrdium boliviensis is an Endo-xylanase, and a Candidate for Xylooligosaccharides Production from Different Xylan Substrates.</title>
        <authorList>
            <person name="Alvarez M.T."/>
            <person name="Rocabado-Villegas L.R."/>
            <person name="Salas-Veizaga D.M."/>
            <person name="Linares-Pasten J.A."/>
            <person name="Gudmundsdottir E.E."/>
            <person name="Hreggvidsson G.O."/>
            <person name="Adlercreutz P."/>
            <person name="Nordberg Karlsson E."/>
        </authorList>
    </citation>
    <scope>NUCLEOTIDE SEQUENCE [LARGE SCALE GENOMIC DNA]</scope>
    <source>
        <strain evidence="2 3">E-1</strain>
    </source>
</reference>
<dbReference type="SUPFAM" id="SSF53335">
    <property type="entry name" value="S-adenosyl-L-methionine-dependent methyltransferases"/>
    <property type="match status" value="1"/>
</dbReference>
<sequence length="253" mass="28932">MNQDIINYYKVYDEEGRLFRNNSHKIEWLTSMHYLTKWIKKGSFVLDGCAGTGNYAFPLAEMGYKVIAGDIVPENVDIIREKQKSNPVLNDIYVGSMLDLSQLKSESFDTVLCMGAFYHIDNEMRSSIMKECLRVLKPGGLLAVSYINAMAGVIAGLGDNLQNMDEAEKWFENKTSDGLFMYMTPMQMEEMALNFHTRIVTHFAADGINYLLSGKFDTASDDNFNRWYQFHLKTCEDKSLLGYSLHGMIILRK</sequence>
<evidence type="ECO:0000259" key="1">
    <source>
        <dbReference type="Pfam" id="PF08241"/>
    </source>
</evidence>
<evidence type="ECO:0000313" key="2">
    <source>
        <dbReference type="EMBL" id="MDW2797766.1"/>
    </source>
</evidence>
<protein>
    <submittedName>
        <fullName evidence="2">Class I SAM-dependent methyltransferase</fullName>
        <ecNumber evidence="2">2.1.-.-</ecNumber>
    </submittedName>
</protein>
<evidence type="ECO:0000313" key="3">
    <source>
        <dbReference type="Proteomes" id="UP001276854"/>
    </source>
</evidence>
<dbReference type="Proteomes" id="UP001276854">
    <property type="component" value="Unassembled WGS sequence"/>
</dbReference>